<proteinExistence type="predicted"/>
<dbReference type="AlphaFoldDB" id="A0A804UJT8"/>
<evidence type="ECO:0000313" key="3">
    <source>
        <dbReference type="Proteomes" id="UP000007305"/>
    </source>
</evidence>
<dbReference type="Proteomes" id="UP000007305">
    <property type="component" value="Chromosome 9"/>
</dbReference>
<keyword evidence="3" id="KW-1185">Reference proteome</keyword>
<reference evidence="2" key="3">
    <citation type="submission" date="2021-05" db="UniProtKB">
        <authorList>
            <consortium name="EnsemblPlants"/>
        </authorList>
    </citation>
    <scope>IDENTIFICATION</scope>
    <source>
        <strain evidence="2">cv. B73</strain>
    </source>
</reference>
<protein>
    <submittedName>
        <fullName evidence="2">Uncharacterized protein</fullName>
    </submittedName>
</protein>
<evidence type="ECO:0000313" key="2">
    <source>
        <dbReference type="EnsemblPlants" id="Zm00001eb389730_P001"/>
    </source>
</evidence>
<dbReference type="InParanoid" id="A0A804UJT8"/>
<dbReference type="Gramene" id="Zm00001eb389730_T001">
    <property type="protein sequence ID" value="Zm00001eb389730_P001"/>
    <property type="gene ID" value="Zm00001eb389730"/>
</dbReference>
<reference evidence="2" key="2">
    <citation type="submission" date="2019-07" db="EMBL/GenBank/DDBJ databases">
        <authorList>
            <person name="Seetharam A."/>
            <person name="Woodhouse M."/>
            <person name="Cannon E."/>
        </authorList>
    </citation>
    <scope>NUCLEOTIDE SEQUENCE [LARGE SCALE GENOMIC DNA]</scope>
    <source>
        <strain evidence="2">cv. B73</strain>
    </source>
</reference>
<dbReference type="EnsemblPlants" id="Zm00001eb389730_T001">
    <property type="protein sequence ID" value="Zm00001eb389730_P001"/>
    <property type="gene ID" value="Zm00001eb389730"/>
</dbReference>
<feature type="region of interest" description="Disordered" evidence="1">
    <location>
        <begin position="178"/>
        <end position="199"/>
    </location>
</feature>
<name>A0A804UJT8_MAIZE</name>
<reference evidence="3" key="1">
    <citation type="journal article" date="2009" name="Science">
        <title>The B73 maize genome: complexity, diversity, and dynamics.</title>
        <authorList>
            <person name="Schnable P.S."/>
            <person name="Ware D."/>
            <person name="Fulton R.S."/>
            <person name="Stein J.C."/>
            <person name="Wei F."/>
            <person name="Pasternak S."/>
            <person name="Liang C."/>
            <person name="Zhang J."/>
            <person name="Fulton L."/>
            <person name="Graves T.A."/>
            <person name="Minx P."/>
            <person name="Reily A.D."/>
            <person name="Courtney L."/>
            <person name="Kruchowski S.S."/>
            <person name="Tomlinson C."/>
            <person name="Strong C."/>
            <person name="Delehaunty K."/>
            <person name="Fronick C."/>
            <person name="Courtney B."/>
            <person name="Rock S.M."/>
            <person name="Belter E."/>
            <person name="Du F."/>
            <person name="Kim K."/>
            <person name="Abbott R.M."/>
            <person name="Cotton M."/>
            <person name="Levy A."/>
            <person name="Marchetto P."/>
            <person name="Ochoa K."/>
            <person name="Jackson S.M."/>
            <person name="Gillam B."/>
            <person name="Chen W."/>
            <person name="Yan L."/>
            <person name="Higginbotham J."/>
            <person name="Cardenas M."/>
            <person name="Waligorski J."/>
            <person name="Applebaum E."/>
            <person name="Phelps L."/>
            <person name="Falcone J."/>
            <person name="Kanchi K."/>
            <person name="Thane T."/>
            <person name="Scimone A."/>
            <person name="Thane N."/>
            <person name="Henke J."/>
            <person name="Wang T."/>
            <person name="Ruppert J."/>
            <person name="Shah N."/>
            <person name="Rotter K."/>
            <person name="Hodges J."/>
            <person name="Ingenthron E."/>
            <person name="Cordes M."/>
            <person name="Kohlberg S."/>
            <person name="Sgro J."/>
            <person name="Delgado B."/>
            <person name="Mead K."/>
            <person name="Chinwalla A."/>
            <person name="Leonard S."/>
            <person name="Crouse K."/>
            <person name="Collura K."/>
            <person name="Kudrna D."/>
            <person name="Currie J."/>
            <person name="He R."/>
            <person name="Angelova A."/>
            <person name="Rajasekar S."/>
            <person name="Mueller T."/>
            <person name="Lomeli R."/>
            <person name="Scara G."/>
            <person name="Ko A."/>
            <person name="Delaney K."/>
            <person name="Wissotski M."/>
            <person name="Lopez G."/>
            <person name="Campos D."/>
            <person name="Braidotti M."/>
            <person name="Ashley E."/>
            <person name="Golser W."/>
            <person name="Kim H."/>
            <person name="Lee S."/>
            <person name="Lin J."/>
            <person name="Dujmic Z."/>
            <person name="Kim W."/>
            <person name="Talag J."/>
            <person name="Zuccolo A."/>
            <person name="Fan C."/>
            <person name="Sebastian A."/>
            <person name="Kramer M."/>
            <person name="Spiegel L."/>
            <person name="Nascimento L."/>
            <person name="Zutavern T."/>
            <person name="Miller B."/>
            <person name="Ambroise C."/>
            <person name="Muller S."/>
            <person name="Spooner W."/>
            <person name="Narechania A."/>
            <person name="Ren L."/>
            <person name="Wei S."/>
            <person name="Kumari S."/>
            <person name="Faga B."/>
            <person name="Levy M.J."/>
            <person name="McMahan L."/>
            <person name="Van Buren P."/>
            <person name="Vaughn M.W."/>
            <person name="Ying K."/>
            <person name="Yeh C.-T."/>
            <person name="Emrich S.J."/>
            <person name="Jia Y."/>
            <person name="Kalyanaraman A."/>
            <person name="Hsia A.-P."/>
            <person name="Barbazuk W.B."/>
            <person name="Baucom R.S."/>
            <person name="Brutnell T.P."/>
            <person name="Carpita N.C."/>
            <person name="Chaparro C."/>
            <person name="Chia J.-M."/>
            <person name="Deragon J.-M."/>
            <person name="Estill J.C."/>
            <person name="Fu Y."/>
            <person name="Jeddeloh J.A."/>
            <person name="Han Y."/>
            <person name="Lee H."/>
            <person name="Li P."/>
            <person name="Lisch D.R."/>
            <person name="Liu S."/>
            <person name="Liu Z."/>
            <person name="Nagel D.H."/>
            <person name="McCann M.C."/>
            <person name="SanMiguel P."/>
            <person name="Myers A.M."/>
            <person name="Nettleton D."/>
            <person name="Nguyen J."/>
            <person name="Penning B.W."/>
            <person name="Ponnala L."/>
            <person name="Schneider K.L."/>
            <person name="Schwartz D.C."/>
            <person name="Sharma A."/>
            <person name="Soderlund C."/>
            <person name="Springer N.M."/>
            <person name="Sun Q."/>
            <person name="Wang H."/>
            <person name="Waterman M."/>
            <person name="Westerman R."/>
            <person name="Wolfgruber T.K."/>
            <person name="Yang L."/>
            <person name="Yu Y."/>
            <person name="Zhang L."/>
            <person name="Zhou S."/>
            <person name="Zhu Q."/>
            <person name="Bennetzen J.L."/>
            <person name="Dawe R.K."/>
            <person name="Jiang J."/>
            <person name="Jiang N."/>
            <person name="Presting G.G."/>
            <person name="Wessler S.R."/>
            <person name="Aluru S."/>
            <person name="Martienssen R.A."/>
            <person name="Clifton S.W."/>
            <person name="McCombie W.R."/>
            <person name="Wing R.A."/>
            <person name="Wilson R.K."/>
        </authorList>
    </citation>
    <scope>NUCLEOTIDE SEQUENCE [LARGE SCALE GENOMIC DNA]</scope>
    <source>
        <strain evidence="3">cv. B73</strain>
    </source>
</reference>
<evidence type="ECO:0000256" key="1">
    <source>
        <dbReference type="SAM" id="MobiDB-lite"/>
    </source>
</evidence>
<sequence>MDREPTVLHGRGTGRAWLEERGELLVAMGEKKGAPSRELQQWSAQLLDCSPWTAEEGRCSGEGRSRLLAGARARFGGEGAGNLERLRRGGTLSMGGSHQLGGMELSGHGVSAPAHAQETERRSCCAEEADHGVEKGAEHMGSRCHGRGCWPSREEQGEGWASMVGASAGGGRRLLVATEKKNRGGSEKLPICKGERSYL</sequence>
<accession>A0A804UJT8</accession>
<organism evidence="2 3">
    <name type="scientific">Zea mays</name>
    <name type="common">Maize</name>
    <dbReference type="NCBI Taxonomy" id="4577"/>
    <lineage>
        <taxon>Eukaryota</taxon>
        <taxon>Viridiplantae</taxon>
        <taxon>Streptophyta</taxon>
        <taxon>Embryophyta</taxon>
        <taxon>Tracheophyta</taxon>
        <taxon>Spermatophyta</taxon>
        <taxon>Magnoliopsida</taxon>
        <taxon>Liliopsida</taxon>
        <taxon>Poales</taxon>
        <taxon>Poaceae</taxon>
        <taxon>PACMAD clade</taxon>
        <taxon>Panicoideae</taxon>
        <taxon>Andropogonodae</taxon>
        <taxon>Andropogoneae</taxon>
        <taxon>Tripsacinae</taxon>
        <taxon>Zea</taxon>
    </lineage>
</organism>